<proteinExistence type="predicted"/>
<accession>A0A0S4MK33</accession>
<protein>
    <submittedName>
        <fullName evidence="1">Uncharacterized protein</fullName>
    </submittedName>
</protein>
<name>A0A0S4MK33_ECHMU</name>
<dbReference type="Proteomes" id="UP000017246">
    <property type="component" value="Unassembled WGS sequence"/>
</dbReference>
<reference evidence="1" key="1">
    <citation type="journal article" date="2013" name="Nature">
        <title>The genomes of four tapeworm species reveal adaptations to parasitism.</title>
        <authorList>
            <person name="Tsai I.J."/>
            <person name="Zarowiecki M."/>
            <person name="Holroyd N."/>
            <person name="Garciarrubio A."/>
            <person name="Sanchez-Flores A."/>
            <person name="Brooks K.L."/>
            <person name="Tracey A."/>
            <person name="Bobes R.J."/>
            <person name="Fragoso G."/>
            <person name="Sciutto E."/>
            <person name="Aslett M."/>
            <person name="Beasley H."/>
            <person name="Bennett H.M."/>
            <person name="Cai J."/>
            <person name="Camicia F."/>
            <person name="Clark R."/>
            <person name="Cucher M."/>
            <person name="De Silva N."/>
            <person name="Day T.A."/>
            <person name="Deplazes P."/>
            <person name="Estrada K."/>
            <person name="Fernandez C."/>
            <person name="Holland P.W."/>
            <person name="Hou J."/>
            <person name="Hu S."/>
            <person name="Huckvale T."/>
            <person name="Hung S.S."/>
            <person name="Kamenetzky L."/>
            <person name="Keane J.A."/>
            <person name="Kiss F."/>
            <person name="Koziol U."/>
            <person name="Lambert O."/>
            <person name="Liu K."/>
            <person name="Luo X."/>
            <person name="Luo Y."/>
            <person name="Macchiaroli N."/>
            <person name="Nichol S."/>
            <person name="Paps J."/>
            <person name="Parkinson J."/>
            <person name="Pouchkina-Stantcheva N."/>
            <person name="Riddiford N."/>
            <person name="Rosenzvit M."/>
            <person name="Salinas G."/>
            <person name="Wasmuth J.D."/>
            <person name="Zamanian M."/>
            <person name="Zheng Y."/>
            <person name="Cai X."/>
            <person name="Soberon X."/>
            <person name="Olson P.D."/>
            <person name="Laclette J.P."/>
            <person name="Brehm K."/>
            <person name="Berriman M."/>
            <person name="Garciarrubio A."/>
            <person name="Bobes R.J."/>
            <person name="Fragoso G."/>
            <person name="Sanchez-Flores A."/>
            <person name="Estrada K."/>
            <person name="Cevallos M.A."/>
            <person name="Morett E."/>
            <person name="Gonzalez V."/>
            <person name="Portillo T."/>
            <person name="Ochoa-Leyva A."/>
            <person name="Jose M.V."/>
            <person name="Sciutto E."/>
            <person name="Landa A."/>
            <person name="Jimenez L."/>
            <person name="Valdes V."/>
            <person name="Carrero J.C."/>
            <person name="Larralde C."/>
            <person name="Morales-Montor J."/>
            <person name="Limon-Lason J."/>
            <person name="Soberon X."/>
            <person name="Laclette J.P."/>
        </authorList>
    </citation>
    <scope>NUCLEOTIDE SEQUENCE [LARGE SCALE GENOMIC DNA]</scope>
</reference>
<dbReference type="AlphaFoldDB" id="A0A0S4MK33"/>
<keyword evidence="2" id="KW-1185">Reference proteome</keyword>
<evidence type="ECO:0000313" key="2">
    <source>
        <dbReference type="Proteomes" id="UP000017246"/>
    </source>
</evidence>
<dbReference type="EMBL" id="LN902842">
    <property type="protein sequence ID" value="CUT98617.1"/>
    <property type="molecule type" value="Genomic_DNA"/>
</dbReference>
<organism evidence="1 2">
    <name type="scientific">Echinococcus multilocularis</name>
    <name type="common">Fox tapeworm</name>
    <dbReference type="NCBI Taxonomy" id="6211"/>
    <lineage>
        <taxon>Eukaryota</taxon>
        <taxon>Metazoa</taxon>
        <taxon>Spiralia</taxon>
        <taxon>Lophotrochozoa</taxon>
        <taxon>Platyhelminthes</taxon>
        <taxon>Cestoda</taxon>
        <taxon>Eucestoda</taxon>
        <taxon>Cyclophyllidea</taxon>
        <taxon>Taeniidae</taxon>
        <taxon>Echinococcus</taxon>
    </lineage>
</organism>
<sequence length="268" mass="29579">MDKLEEALHQYQELNDRRNTLPLFPLERRPRPSPWSTSRVSYHIIVGTDQQISMQLRFVRGRTGFNTGGKSFVHVPSCHVVPTSKVPSYIYLGSIQLVGKRRRYCKFTLSTALCKYGGEVCNETSRLFTASVASVDNSFAAEHGIEMNTEGRRQFHHHSPIRSLCTSSAPLFITQHNQDSCPLGSGSLSAAANLASRGFPGNKRRHNARAGIMYTQHTEGVWATGMARGPAYPVCYNSQVRGRRQSGNSNLVTGSSSFLPCDCGSPPS</sequence>
<evidence type="ECO:0000313" key="1">
    <source>
        <dbReference type="EMBL" id="CUT98617.1"/>
    </source>
</evidence>
<reference evidence="1" key="2">
    <citation type="submission" date="2015-11" db="EMBL/GenBank/DDBJ databases">
        <authorList>
            <person name="Zhang Y."/>
            <person name="Guo Z."/>
        </authorList>
    </citation>
    <scope>NUCLEOTIDE SEQUENCE</scope>
</reference>